<comment type="caution">
    <text evidence="2">The sequence shown here is derived from an EMBL/GenBank/DDBJ whole genome shotgun (WGS) entry which is preliminary data.</text>
</comment>
<dbReference type="AlphaFoldDB" id="A0A926NXT5"/>
<organism evidence="2 3">
    <name type="scientific">Roseibium aggregatum</name>
    <dbReference type="NCBI Taxonomy" id="187304"/>
    <lineage>
        <taxon>Bacteria</taxon>
        <taxon>Pseudomonadati</taxon>
        <taxon>Pseudomonadota</taxon>
        <taxon>Alphaproteobacteria</taxon>
        <taxon>Hyphomicrobiales</taxon>
        <taxon>Stappiaceae</taxon>
        <taxon>Roseibium</taxon>
    </lineage>
</organism>
<feature type="region of interest" description="Disordered" evidence="1">
    <location>
        <begin position="1"/>
        <end position="37"/>
    </location>
</feature>
<dbReference type="EMBL" id="JABFCZ010000005">
    <property type="protein sequence ID" value="MBD1545718.1"/>
    <property type="molecule type" value="Genomic_DNA"/>
</dbReference>
<reference evidence="2" key="1">
    <citation type="submission" date="2020-05" db="EMBL/GenBank/DDBJ databases">
        <title>Identification of trans-AT polyketide cluster in two marine bacteria, producers of a novel glutaramide-containing polyketide sesbanimide D and analogs.</title>
        <authorList>
            <person name="Kacar D."/>
            <person name="Rodriguez P."/>
            <person name="Canedo L."/>
            <person name="Gonzalez E."/>
            <person name="Galan B."/>
            <person name="De La Calle F."/>
            <person name="Garcia J.L."/>
        </authorList>
    </citation>
    <scope>NUCLEOTIDE SEQUENCE</scope>
    <source>
        <strain evidence="2">PHM038</strain>
    </source>
</reference>
<sequence>MTLVAPVSAEPSDPARTSPVPVPKPATSIPSAGKGQGTAQGFGFKDFLDVINPLQHIPGISEVYRAITGDQISEGARYSGNALYGLALGGPVGFSVMTGYSIASTAVRDLSDRTDRETEMAAVPVPPEKPETAAEPSKVVTSVAGGEVLGADVARVTGPGNGAPFDLTAMLTGGVPDPKPEMAPASAPAQVAAEKVGAVSPEEGLERIAAHKDNHLPIDVLKALQERYLARANDESA</sequence>
<protein>
    <submittedName>
        <fullName evidence="2">Uncharacterized protein</fullName>
    </submittedName>
</protein>
<dbReference type="RefSeq" id="WP_190290390.1">
    <property type="nucleotide sequence ID" value="NZ_JABFCZ010000005.1"/>
</dbReference>
<name>A0A926NXT5_9HYPH</name>
<proteinExistence type="predicted"/>
<accession>A0A926NXT5</accession>
<dbReference type="Proteomes" id="UP000598467">
    <property type="component" value="Unassembled WGS sequence"/>
</dbReference>
<gene>
    <name evidence="2" type="ORF">HK439_05550</name>
</gene>
<evidence type="ECO:0000256" key="1">
    <source>
        <dbReference type="SAM" id="MobiDB-lite"/>
    </source>
</evidence>
<evidence type="ECO:0000313" key="2">
    <source>
        <dbReference type="EMBL" id="MBD1545718.1"/>
    </source>
</evidence>
<feature type="region of interest" description="Disordered" evidence="1">
    <location>
        <begin position="111"/>
        <end position="138"/>
    </location>
</feature>
<evidence type="ECO:0000313" key="3">
    <source>
        <dbReference type="Proteomes" id="UP000598467"/>
    </source>
</evidence>